<dbReference type="Gene3D" id="3.90.1580.10">
    <property type="entry name" value="paralog of FGE (formylglycine-generating enzyme)"/>
    <property type="match status" value="1"/>
</dbReference>
<dbReference type="InterPro" id="IPR042095">
    <property type="entry name" value="SUMF_sf"/>
</dbReference>
<dbReference type="InterPro" id="IPR005532">
    <property type="entry name" value="SUMF_dom"/>
</dbReference>
<protein>
    <submittedName>
        <fullName evidence="2">Formylglycine-generating enzyme family protein</fullName>
    </submittedName>
</protein>
<dbReference type="AlphaFoldDB" id="A0A5C4MKA1"/>
<dbReference type="InterPro" id="IPR016187">
    <property type="entry name" value="CTDL_fold"/>
</dbReference>
<dbReference type="GO" id="GO:0120147">
    <property type="term" value="F:formylglycine-generating oxidase activity"/>
    <property type="evidence" value="ECO:0007669"/>
    <property type="project" value="TreeGrafter"/>
</dbReference>
<feature type="non-terminal residue" evidence="2">
    <location>
        <position position="224"/>
    </location>
</feature>
<proteinExistence type="predicted"/>
<dbReference type="PANTHER" id="PTHR23150:SF19">
    <property type="entry name" value="FORMYLGLYCINE-GENERATING ENZYME"/>
    <property type="match status" value="1"/>
</dbReference>
<comment type="caution">
    <text evidence="2">The sequence shown here is derived from an EMBL/GenBank/DDBJ whole genome shotgun (WGS) entry which is preliminary data.</text>
</comment>
<keyword evidence="3" id="KW-1185">Reference proteome</keyword>
<dbReference type="RefSeq" id="WP_139079152.1">
    <property type="nucleotide sequence ID" value="NZ_VDFU01000090.1"/>
</dbReference>
<dbReference type="PANTHER" id="PTHR23150">
    <property type="entry name" value="SULFATASE MODIFYING FACTOR 1, 2"/>
    <property type="match status" value="1"/>
</dbReference>
<accession>A0A5C4MKA1</accession>
<gene>
    <name evidence="2" type="ORF">FHG66_21320</name>
</gene>
<dbReference type="Proteomes" id="UP000305887">
    <property type="component" value="Unassembled WGS sequence"/>
</dbReference>
<sequence>MKLSTVAVLLLVVSFTIPVHRPGPINSAGPEMVTLAPGAWSYRASGTWHRDGRQVDPPRLALEDDAPFSIMRHQVSRGEYAACVADGACLPSEGGPADEPRTQVSWHDAQAYASWLSKETGQTWRLPTDAEWQRAAAERFTDDALGDGDLSDRWLARYAQEAEAEVHPVLRLLGGWGTNSLGIADLAGNVWEWTNSCAVTGTLDSSGRVLAQSDYCGARIVEGR</sequence>
<evidence type="ECO:0000259" key="1">
    <source>
        <dbReference type="Pfam" id="PF03781"/>
    </source>
</evidence>
<evidence type="ECO:0000313" key="3">
    <source>
        <dbReference type="Proteomes" id="UP000305887"/>
    </source>
</evidence>
<feature type="domain" description="Sulfatase-modifying factor enzyme-like" evidence="1">
    <location>
        <begin position="30"/>
        <end position="223"/>
    </location>
</feature>
<dbReference type="SUPFAM" id="SSF56436">
    <property type="entry name" value="C-type lectin-like"/>
    <property type="match status" value="1"/>
</dbReference>
<dbReference type="InterPro" id="IPR051043">
    <property type="entry name" value="Sulfatase_Mod_Factor_Kinase"/>
</dbReference>
<organism evidence="2 3">
    <name type="scientific">Rubellimicrobium rubrum</name>
    <dbReference type="NCBI Taxonomy" id="2585369"/>
    <lineage>
        <taxon>Bacteria</taxon>
        <taxon>Pseudomonadati</taxon>
        <taxon>Pseudomonadota</taxon>
        <taxon>Alphaproteobacteria</taxon>
        <taxon>Rhodobacterales</taxon>
        <taxon>Roseobacteraceae</taxon>
        <taxon>Rubellimicrobium</taxon>
    </lineage>
</organism>
<dbReference type="EMBL" id="VDFU01000090">
    <property type="protein sequence ID" value="TNC42532.1"/>
    <property type="molecule type" value="Genomic_DNA"/>
</dbReference>
<name>A0A5C4MKA1_9RHOB</name>
<dbReference type="OrthoDB" id="9768004at2"/>
<dbReference type="Pfam" id="PF03781">
    <property type="entry name" value="FGE-sulfatase"/>
    <property type="match status" value="1"/>
</dbReference>
<evidence type="ECO:0000313" key="2">
    <source>
        <dbReference type="EMBL" id="TNC42532.1"/>
    </source>
</evidence>
<reference evidence="2 3" key="1">
    <citation type="submission" date="2019-06" db="EMBL/GenBank/DDBJ databases">
        <title>YIM 131921 draft genome.</title>
        <authorList>
            <person name="Jiang L."/>
        </authorList>
    </citation>
    <scope>NUCLEOTIDE SEQUENCE [LARGE SCALE GENOMIC DNA]</scope>
    <source>
        <strain evidence="2 3">YIM 131921</strain>
    </source>
</reference>